<dbReference type="SUPFAM" id="SSF53041">
    <property type="entry name" value="Resolvase-like"/>
    <property type="match status" value="1"/>
</dbReference>
<dbReference type="Proteomes" id="UP000218676">
    <property type="component" value="Chromosome 2"/>
</dbReference>
<proteinExistence type="predicted"/>
<dbReference type="GO" id="GO:0003677">
    <property type="term" value="F:DNA binding"/>
    <property type="evidence" value="ECO:0007669"/>
    <property type="project" value="UniProtKB-KW"/>
</dbReference>
<dbReference type="InterPro" id="IPR036162">
    <property type="entry name" value="Resolvase-like_N_sf"/>
</dbReference>
<dbReference type="CDD" id="cd00338">
    <property type="entry name" value="Ser_Recombinase"/>
    <property type="match status" value="1"/>
</dbReference>
<keyword evidence="1" id="KW-0238">DNA-binding</keyword>
<dbReference type="Proteomes" id="UP000516656">
    <property type="component" value="Chromosome 2"/>
</dbReference>
<accession>A0A1Q9GU99</accession>
<dbReference type="InterPro" id="IPR050639">
    <property type="entry name" value="SSR_resolvase"/>
</dbReference>
<evidence type="ECO:0000256" key="2">
    <source>
        <dbReference type="ARBA" id="ARBA00023172"/>
    </source>
</evidence>
<keyword evidence="2" id="KW-0233">DNA recombination</keyword>
<gene>
    <name evidence="5" type="ORF">IC627_16220</name>
    <name evidence="4" type="ORF">PDPUS_2_00604</name>
</gene>
<reference evidence="6" key="2">
    <citation type="submission" date="2017-05" db="EMBL/GenBank/DDBJ databases">
        <title>Whole genome sequence of fish pathogenic bacteria, Photobacterium damselae subsp. piscicida, strain 91-197, isolated from hybrid striped bass (Morone sp.) in USA.</title>
        <authorList>
            <person name="Teru Y."/>
            <person name="Hikima J."/>
            <person name="Kono T."/>
            <person name="Sakai M."/>
            <person name="Takano T."/>
            <person name="Hawke J.P."/>
            <person name="Takeyama H."/>
            <person name="Aoki T."/>
        </authorList>
    </citation>
    <scope>NUCLEOTIDE SEQUENCE [LARGE SCALE GENOMIC DNA]</scope>
    <source>
        <strain evidence="6">91-197</strain>
    </source>
</reference>
<dbReference type="Pfam" id="PF00239">
    <property type="entry name" value="Resolvase"/>
    <property type="match status" value="1"/>
</dbReference>
<evidence type="ECO:0000313" key="6">
    <source>
        <dbReference type="Proteomes" id="UP000218676"/>
    </source>
</evidence>
<evidence type="ECO:0000256" key="1">
    <source>
        <dbReference type="ARBA" id="ARBA00023125"/>
    </source>
</evidence>
<dbReference type="EMBL" id="AP018046">
    <property type="protein sequence ID" value="BAX55190.1"/>
    <property type="molecule type" value="Genomic_DNA"/>
</dbReference>
<evidence type="ECO:0000313" key="7">
    <source>
        <dbReference type="Proteomes" id="UP000516656"/>
    </source>
</evidence>
<reference evidence="4" key="1">
    <citation type="journal article" date="2017" name="Genome Announc.">
        <title>Whole-Genome Sequence of Photobacterium damselae subsp. piscicida Strain 91-197, Isolated from Hybrid Striped Bass (Morone sp.) in the United States.</title>
        <authorList>
            <person name="Teru Y."/>
            <person name="Hikima J."/>
            <person name="Kono T."/>
            <person name="Sakai M."/>
            <person name="Takano T."/>
            <person name="Hawke J.P."/>
            <person name="Takeyama H."/>
            <person name="Aoki T."/>
        </authorList>
    </citation>
    <scope>NUCLEOTIDE SEQUENCE</scope>
    <source>
        <strain evidence="4">91-197</strain>
    </source>
</reference>
<dbReference type="AlphaFoldDB" id="A0A1Q9GU99"/>
<feature type="domain" description="Resolvase/invertase-type recombinase catalytic" evidence="3">
    <location>
        <begin position="3"/>
        <end position="140"/>
    </location>
</feature>
<evidence type="ECO:0000259" key="3">
    <source>
        <dbReference type="PROSITE" id="PS51736"/>
    </source>
</evidence>
<dbReference type="PANTHER" id="PTHR30461:SF2">
    <property type="entry name" value="SERINE RECOMBINASE PINE-RELATED"/>
    <property type="match status" value="1"/>
</dbReference>
<organism evidence="5 7">
    <name type="scientific">Photobacterium damsela subsp. piscicida</name>
    <name type="common">Pasteurella piscicida</name>
    <dbReference type="NCBI Taxonomy" id="38294"/>
    <lineage>
        <taxon>Bacteria</taxon>
        <taxon>Pseudomonadati</taxon>
        <taxon>Pseudomonadota</taxon>
        <taxon>Gammaproteobacteria</taxon>
        <taxon>Vibrionales</taxon>
        <taxon>Vibrionaceae</taxon>
        <taxon>Photobacterium</taxon>
    </lineage>
</organism>
<protein>
    <submittedName>
        <fullName evidence="4">DNA-invertase hin</fullName>
    </submittedName>
    <submittedName>
        <fullName evidence="5">Recombinase family protein</fullName>
    </submittedName>
</protein>
<sequence>MQKYVVYYRVSTKKQGESGLGLEAQQRDIGLFLNSYAENYSIIGEFTDVESGANASRPSYQQAMKLAEKERAILLVSKLDRVSRDVEEIARLIKTIDLKVACLPFADKFQLHLYAALAEQERDFIKQRTKAALQSAKERGTKLGRPTSVQELVEMGRKAGAVMKSKADEFAEKIRAIIVPLREVGISLRGIADALNIQGFKTQRGKDWTAAGVRNILTRLEAN</sequence>
<dbReference type="Pfam" id="PF07508">
    <property type="entry name" value="Recombinase"/>
    <property type="match status" value="1"/>
</dbReference>
<dbReference type="PROSITE" id="PS51736">
    <property type="entry name" value="RECOMBINASES_3"/>
    <property type="match status" value="1"/>
</dbReference>
<evidence type="ECO:0000313" key="5">
    <source>
        <dbReference type="EMBL" id="QOD58429.1"/>
    </source>
</evidence>
<dbReference type="GO" id="GO:0000150">
    <property type="term" value="F:DNA strand exchange activity"/>
    <property type="evidence" value="ECO:0007669"/>
    <property type="project" value="InterPro"/>
</dbReference>
<dbReference type="Gene3D" id="3.40.50.1390">
    <property type="entry name" value="Resolvase, N-terminal catalytic domain"/>
    <property type="match status" value="1"/>
</dbReference>
<dbReference type="InterPro" id="IPR011109">
    <property type="entry name" value="DNA_bind_recombinase_dom"/>
</dbReference>
<dbReference type="InterPro" id="IPR006119">
    <property type="entry name" value="Resolv_N"/>
</dbReference>
<dbReference type="EMBL" id="CP061855">
    <property type="protein sequence ID" value="QOD58429.1"/>
    <property type="molecule type" value="Genomic_DNA"/>
</dbReference>
<dbReference type="RefSeq" id="WP_044180003.1">
    <property type="nucleotide sequence ID" value="NZ_AP018046.1"/>
</dbReference>
<name>A0A1Q9GU99_PHODP</name>
<reference evidence="5 7" key="3">
    <citation type="submission" date="2020-09" db="EMBL/GenBank/DDBJ databases">
        <title>Complete, closed and curated genome sequences of Photobacterium damselae subsp. piscicida isolates from Australia indicate localised evolution and additional plasmid-borne pathogenicity mechanisms.</title>
        <authorList>
            <person name="Baseggio L."/>
            <person name="Silayeva O."/>
            <person name="Buller N."/>
            <person name="Landos M."/>
            <person name="Engelstaedter J."/>
            <person name="Barnes A.C."/>
        </authorList>
    </citation>
    <scope>NUCLEOTIDE SEQUENCE [LARGE SCALE GENOMIC DNA]</scope>
    <source>
        <strain evidence="5 7">AS-16-0540-1</strain>
    </source>
</reference>
<evidence type="ECO:0000313" key="4">
    <source>
        <dbReference type="EMBL" id="BAX55190.1"/>
    </source>
</evidence>
<dbReference type="SMART" id="SM00857">
    <property type="entry name" value="Resolvase"/>
    <property type="match status" value="1"/>
</dbReference>
<dbReference type="PANTHER" id="PTHR30461">
    <property type="entry name" value="DNA-INVERTASE FROM LAMBDOID PROPHAGE"/>
    <property type="match status" value="1"/>
</dbReference>